<dbReference type="InterPro" id="IPR019791">
    <property type="entry name" value="Haem_peroxidase_animal"/>
</dbReference>
<dbReference type="EMBL" id="JACIDM010000002">
    <property type="protein sequence ID" value="MBB4083622.1"/>
    <property type="molecule type" value="Genomic_DNA"/>
</dbReference>
<dbReference type="GO" id="GO:0005576">
    <property type="term" value="C:extracellular region"/>
    <property type="evidence" value="ECO:0007669"/>
    <property type="project" value="UniProtKB-SubCell"/>
</dbReference>
<dbReference type="Gene3D" id="2.150.10.10">
    <property type="entry name" value="Serralysin-like metalloprotease, C-terminal"/>
    <property type="match status" value="6"/>
</dbReference>
<proteinExistence type="predicted"/>
<dbReference type="GO" id="GO:0020037">
    <property type="term" value="F:heme binding"/>
    <property type="evidence" value="ECO:0007669"/>
    <property type="project" value="InterPro"/>
</dbReference>
<dbReference type="PANTHER" id="PTHR11475">
    <property type="entry name" value="OXIDASE/PEROXIDASE"/>
    <property type="match status" value="1"/>
</dbReference>
<comment type="caution">
    <text evidence="4">The sequence shown here is derived from an EMBL/GenBank/DDBJ whole genome shotgun (WGS) entry which is preliminary data.</text>
</comment>
<evidence type="ECO:0000256" key="1">
    <source>
        <dbReference type="ARBA" id="ARBA00004613"/>
    </source>
</evidence>
<dbReference type="PRINTS" id="PR00313">
    <property type="entry name" value="CABNDNGRPT"/>
</dbReference>
<keyword evidence="5" id="KW-1185">Reference proteome</keyword>
<dbReference type="Pfam" id="PF03098">
    <property type="entry name" value="An_peroxidase"/>
    <property type="match status" value="2"/>
</dbReference>
<dbReference type="Proteomes" id="UP000529946">
    <property type="component" value="Unassembled WGS sequence"/>
</dbReference>
<keyword evidence="3" id="KW-0325">Glycoprotein</keyword>
<dbReference type="InterPro" id="IPR018511">
    <property type="entry name" value="Hemolysin-typ_Ca-bd_CS"/>
</dbReference>
<name>A0A7W6JGF4_9CAUL</name>
<organism evidence="4 5">
    <name type="scientific">Brevundimonas lenta</name>
    <dbReference type="NCBI Taxonomy" id="424796"/>
    <lineage>
        <taxon>Bacteria</taxon>
        <taxon>Pseudomonadati</taxon>
        <taxon>Pseudomonadota</taxon>
        <taxon>Alphaproteobacteria</taxon>
        <taxon>Caulobacterales</taxon>
        <taxon>Caulobacteraceae</taxon>
        <taxon>Brevundimonas</taxon>
    </lineage>
</organism>
<dbReference type="PROSITE" id="PS50292">
    <property type="entry name" value="PEROXIDASE_3"/>
    <property type="match status" value="1"/>
</dbReference>
<evidence type="ECO:0000256" key="3">
    <source>
        <dbReference type="ARBA" id="ARBA00023180"/>
    </source>
</evidence>
<dbReference type="PANTHER" id="PTHR11475:SF4">
    <property type="entry name" value="CHORION PEROXIDASE"/>
    <property type="match status" value="1"/>
</dbReference>
<dbReference type="InterPro" id="IPR010255">
    <property type="entry name" value="Haem_peroxidase_sf"/>
</dbReference>
<dbReference type="InterPro" id="IPR037120">
    <property type="entry name" value="Haem_peroxidase_sf_animal"/>
</dbReference>
<comment type="subcellular location">
    <subcellularLocation>
        <location evidence="1">Secreted</location>
    </subcellularLocation>
</comment>
<dbReference type="GO" id="GO:0004601">
    <property type="term" value="F:peroxidase activity"/>
    <property type="evidence" value="ECO:0007669"/>
    <property type="project" value="InterPro"/>
</dbReference>
<evidence type="ECO:0000256" key="2">
    <source>
        <dbReference type="ARBA" id="ARBA00022525"/>
    </source>
</evidence>
<dbReference type="GO" id="GO:0005509">
    <property type="term" value="F:calcium ion binding"/>
    <property type="evidence" value="ECO:0007669"/>
    <property type="project" value="InterPro"/>
</dbReference>
<evidence type="ECO:0000313" key="4">
    <source>
        <dbReference type="EMBL" id="MBB4083622.1"/>
    </source>
</evidence>
<dbReference type="InterPro" id="IPR001343">
    <property type="entry name" value="Hemolysn_Ca-bd"/>
</dbReference>
<dbReference type="SUPFAM" id="SSF51120">
    <property type="entry name" value="beta-Roll"/>
    <property type="match status" value="7"/>
</dbReference>
<dbReference type="GO" id="GO:0006979">
    <property type="term" value="P:response to oxidative stress"/>
    <property type="evidence" value="ECO:0007669"/>
    <property type="project" value="InterPro"/>
</dbReference>
<dbReference type="InterPro" id="IPR011049">
    <property type="entry name" value="Serralysin-like_metalloprot_C"/>
</dbReference>
<evidence type="ECO:0000313" key="5">
    <source>
        <dbReference type="Proteomes" id="UP000529946"/>
    </source>
</evidence>
<keyword evidence="2" id="KW-0964">Secreted</keyword>
<reference evidence="4 5" key="1">
    <citation type="submission" date="2020-08" db="EMBL/GenBank/DDBJ databases">
        <title>Genomic Encyclopedia of Type Strains, Phase IV (KMG-IV): sequencing the most valuable type-strain genomes for metagenomic binning, comparative biology and taxonomic classification.</title>
        <authorList>
            <person name="Goeker M."/>
        </authorList>
    </citation>
    <scope>NUCLEOTIDE SEQUENCE [LARGE SCALE GENOMIC DNA]</scope>
    <source>
        <strain evidence="4 5">DSM 23960</strain>
    </source>
</reference>
<dbReference type="RefSeq" id="WP_183204698.1">
    <property type="nucleotide sequence ID" value="NZ_BAAAER010000007.1"/>
</dbReference>
<gene>
    <name evidence="4" type="ORF">GGR12_002488</name>
</gene>
<dbReference type="Pfam" id="PF00353">
    <property type="entry name" value="HemolysinCabind"/>
    <property type="match status" value="9"/>
</dbReference>
<sequence>MPISLRAHDLALLDQEFAAGGFRNSSGLGNNVAHPTWGNSNQPFVRLSPAHPEPATVNGVRVTGASGSPLPNERLVSNVISQHVDANGLSIDAPSTAGTNLLLMSFGQFFDHGLDFYARGGGSQFVDLSTINAQLAQIAAANPGLNIDVTDNIIAQGVPPQLQFLIGGRAARYTVDGNGVITLDNVNGTERLNMTSPFVDQNQTYGSTQGMTFLLRETARDANGDVIRDSGGQLVKTHRLLDGAAEIGPDGVSRGGLPTYTDVLINNGLSAADLDDVLAMAAVAGNDFAAWTYLTGLAGFIDFGDIGDGTGAALIGDKNDFDASPFGQGGGPNANFSLEALLSYYVAGDHRPNENVALTAVHTVWHREHNFQAERIAELHPEWTAEEVFQAAKTITVAQYQRVVFDEFAEKMSGTLPGEGDHGFVDYNPNVNPAISDEFAGAMYRVGHSMINETIPFVDANGVLQEVSLIEAFLNPAMFAGADPDHPQISGAASLLGGLTQVGHQQIDTKVVEAVRSALLGLPLDLGAANLMRGRELGLPSLNEFRAYVSSLGTSLEQNGQASDYIDQAGIPGLTPYANWDQFGAALRGTAAERADLLARFKAVYGEDVIDPGNGLINGTGVSHVNDVDMWIGGLAEAAFGASQMGSTFTWIFQEQLDRLQDGDRFYYINQFDGSLLLRDIDSEHFSDVIARNTGLTHQHWDTFEVWERRDVAAGVLNRNFSDLNPLNVDLVLVGNALNNVLTGTNSNDTMYGGDGNDTINGGGGKDALHGEGGNDILNASLNAQDAFLYGEAGDDVLNGDDNDDILNGGDGNDILNGNDGKDYMLGGAGDDWMMGGDGVDDAYDGGDGIDTVDYSASGSGVSLNLSIPLDRLLPDEGEGGDAEGDVVVNVENLRGSAFADTLVGDGAANVIEGAAGADALNGGAGSDTASYRTSNAAVNVHLLLGTASGGHAQGDTLVSFENLIGSAFNDILTANNVANSIDGGAGADAMTGGGGGDRYYVDNLGDTVVETTGGGLDVVYASASWTLAGGVDVEQLRANYAGPSGITLIGNELANTIIGGLAADILNGGLGADVILGGAGADTLIGGSGAVNVLQGGAGDDVYILTAADTVVELAGEGVDTVQTNLISRTLGANLENLLYNGAGNFTGVGNALANVMTGAAGDDTLSGRGGNDSLEGGAGSDTANYASAAGAVAVDIALQTASADGDGGVDTFTSIENATGSAFGDALVGDSAVNTLTGGAGNDVLTGRGGSDFLLGGDGVDTATYAAAIGGVNVRLNGARALADGDGGVDTLSSIENVIGSLFADTLVGWTTNNDLTGGLGSDTLIGLEGNDTLRGGSGAANQLQGGLGDDVYILDANDTIVELAGQGIDTVQTSQAGRTLGANFENLTFTGTGNFAGIGNALANIIIGGAGADTLTGAGGNDTLNGGGGQDLAILSGLQASYQVVAAGGGFQITDNVAGRDGVDLLIGVERVRFSDGTTVLVSALAAAPAVVASAKVSDPPVLPAAPKTFAADPQVLPALDDDFVLKGDDLPLVLPAAALAEVQRFERSWDWNDRVGDVRFAALDDVAGPWSHDHDGGLIPDWFL</sequence>
<protein>
    <submittedName>
        <fullName evidence="4">Ca2+-binding RTX toxin-like protein</fullName>
    </submittedName>
</protein>
<dbReference type="PROSITE" id="PS00330">
    <property type="entry name" value="HEMOLYSIN_CALCIUM"/>
    <property type="match status" value="4"/>
</dbReference>
<dbReference type="Gene3D" id="1.10.640.10">
    <property type="entry name" value="Haem peroxidase domain superfamily, animal type"/>
    <property type="match status" value="1"/>
</dbReference>
<accession>A0A7W6JGF4</accession>
<dbReference type="SUPFAM" id="SSF48113">
    <property type="entry name" value="Heme-dependent peroxidases"/>
    <property type="match status" value="1"/>
</dbReference>